<reference evidence="8" key="1">
    <citation type="submission" date="2019-08" db="EMBL/GenBank/DDBJ databases">
        <title>The genome of the North American firefly Photinus pyralis.</title>
        <authorList>
            <consortium name="Photinus pyralis genome working group"/>
            <person name="Fallon T.R."/>
            <person name="Sander Lower S.E."/>
            <person name="Weng J.-K."/>
        </authorList>
    </citation>
    <scope>NUCLEOTIDE SEQUENCE</scope>
    <source>
        <strain evidence="8">TRF0915ILg1</strain>
        <tissue evidence="8">Whole body</tissue>
    </source>
</reference>
<evidence type="ECO:0000256" key="1">
    <source>
        <dbReference type="ARBA" id="ARBA00008390"/>
    </source>
</evidence>
<protein>
    <recommendedName>
        <fullName evidence="4">Fatty acid-binding protein, muscle</fullName>
    </recommendedName>
    <alternativeName>
        <fullName evidence="5">M-FABP</fullName>
    </alternativeName>
</protein>
<evidence type="ECO:0000256" key="3">
    <source>
        <dbReference type="ARBA" id="ARBA00057009"/>
    </source>
</evidence>
<dbReference type="PANTHER" id="PTHR11955">
    <property type="entry name" value="FATTY ACID BINDING PROTEIN"/>
    <property type="match status" value="1"/>
</dbReference>
<feature type="domain" description="Cytosolic fatty-acid binding proteins" evidence="7">
    <location>
        <begin position="9"/>
        <end position="26"/>
    </location>
</feature>
<evidence type="ECO:0000256" key="2">
    <source>
        <dbReference type="ARBA" id="ARBA00023121"/>
    </source>
</evidence>
<name>A0A8K0D9B1_IGNLU</name>
<dbReference type="EMBL" id="VTPC01002362">
    <property type="protein sequence ID" value="KAF2900139.1"/>
    <property type="molecule type" value="Genomic_DNA"/>
</dbReference>
<keyword evidence="6" id="KW-0813">Transport</keyword>
<evidence type="ECO:0000313" key="8">
    <source>
        <dbReference type="EMBL" id="KAF2900139.1"/>
    </source>
</evidence>
<dbReference type="CDD" id="cd00742">
    <property type="entry name" value="FABP"/>
    <property type="match status" value="1"/>
</dbReference>
<dbReference type="InterPro" id="IPR000566">
    <property type="entry name" value="Lipocln_cytosolic_FA-bd_dom"/>
</dbReference>
<evidence type="ECO:0000256" key="6">
    <source>
        <dbReference type="RuleBase" id="RU003696"/>
    </source>
</evidence>
<dbReference type="AlphaFoldDB" id="A0A8K0D9B1"/>
<dbReference type="Proteomes" id="UP000801492">
    <property type="component" value="Unassembled WGS sequence"/>
</dbReference>
<proteinExistence type="inferred from homology"/>
<dbReference type="Gene3D" id="2.40.128.20">
    <property type="match status" value="1"/>
</dbReference>
<comment type="function">
    <text evidence="3">Binds fatty acids in a 1:1 molar ratio.</text>
</comment>
<comment type="similarity">
    <text evidence="1 6">Belongs to the calycin superfamily. Fatty-acid binding protein (FABP) family.</text>
</comment>
<dbReference type="PRINTS" id="PR00178">
    <property type="entry name" value="FATTYACIDBP"/>
</dbReference>
<dbReference type="Pfam" id="PF00061">
    <property type="entry name" value="Lipocalin"/>
    <property type="match status" value="1"/>
</dbReference>
<organism evidence="8 9">
    <name type="scientific">Ignelater luminosus</name>
    <name type="common">Cucubano</name>
    <name type="synonym">Pyrophorus luminosus</name>
    <dbReference type="NCBI Taxonomy" id="2038154"/>
    <lineage>
        <taxon>Eukaryota</taxon>
        <taxon>Metazoa</taxon>
        <taxon>Ecdysozoa</taxon>
        <taxon>Arthropoda</taxon>
        <taxon>Hexapoda</taxon>
        <taxon>Insecta</taxon>
        <taxon>Pterygota</taxon>
        <taxon>Neoptera</taxon>
        <taxon>Endopterygota</taxon>
        <taxon>Coleoptera</taxon>
        <taxon>Polyphaga</taxon>
        <taxon>Elateriformia</taxon>
        <taxon>Elateroidea</taxon>
        <taxon>Elateridae</taxon>
        <taxon>Agrypninae</taxon>
        <taxon>Pyrophorini</taxon>
        <taxon>Ignelater</taxon>
    </lineage>
</organism>
<sequence>MALDAFLGKKYKLESSENFDEYLKAIGVNIMLRKVANTASPVVELTKSGDQYTISSVTTFRTIVVSFKDGVEFETDTVDGRKVKSTITVDGTTLHEVQKDASGKEHTIDRLFSENEIKMVLKYDDIVCIRIYKSQ</sequence>
<accession>A0A8K0D9B1</accession>
<evidence type="ECO:0000256" key="4">
    <source>
        <dbReference type="ARBA" id="ARBA00072951"/>
    </source>
</evidence>
<dbReference type="PROSITE" id="PS00214">
    <property type="entry name" value="FABP"/>
    <property type="match status" value="1"/>
</dbReference>
<dbReference type="InterPro" id="IPR031259">
    <property type="entry name" value="ILBP"/>
</dbReference>
<keyword evidence="9" id="KW-1185">Reference proteome</keyword>
<dbReference type="InterPro" id="IPR000463">
    <property type="entry name" value="Fatty_acid-bd"/>
</dbReference>
<keyword evidence="2" id="KW-0446">Lipid-binding</keyword>
<dbReference type="FunFam" id="2.40.128.20:FF:000001">
    <property type="entry name" value="Fatty acid-binding protein, adipocyte"/>
    <property type="match status" value="1"/>
</dbReference>
<evidence type="ECO:0000256" key="5">
    <source>
        <dbReference type="ARBA" id="ARBA00081149"/>
    </source>
</evidence>
<gene>
    <name evidence="8" type="ORF">ILUMI_06057</name>
</gene>
<dbReference type="InterPro" id="IPR012674">
    <property type="entry name" value="Calycin"/>
</dbReference>
<evidence type="ECO:0000313" key="9">
    <source>
        <dbReference type="Proteomes" id="UP000801492"/>
    </source>
</evidence>
<dbReference type="SUPFAM" id="SSF50814">
    <property type="entry name" value="Lipocalins"/>
    <property type="match status" value="1"/>
</dbReference>
<evidence type="ECO:0000259" key="7">
    <source>
        <dbReference type="PROSITE" id="PS00214"/>
    </source>
</evidence>
<dbReference type="GO" id="GO:0005504">
    <property type="term" value="F:fatty acid binding"/>
    <property type="evidence" value="ECO:0007669"/>
    <property type="project" value="UniProtKB-ARBA"/>
</dbReference>
<dbReference type="OrthoDB" id="354351at2759"/>
<comment type="caution">
    <text evidence="8">The sequence shown here is derived from an EMBL/GenBank/DDBJ whole genome shotgun (WGS) entry which is preliminary data.</text>
</comment>